<accession>A0A178UBJ2</accession>
<evidence type="ECO:0000313" key="2">
    <source>
        <dbReference type="EMBL" id="OAO91143.1"/>
    </source>
</evidence>
<dbReference type="ExpressionAtlas" id="A0A178UBJ2">
    <property type="expression patterns" value="baseline and differential"/>
</dbReference>
<dbReference type="PANTHER" id="PTHR31111:SF130">
    <property type="entry name" value="F-BOX ASSOCIATED UBIQUITINATION EFFECTOR FAMILY PROTEIN"/>
    <property type="match status" value="1"/>
</dbReference>
<dbReference type="Pfam" id="PF00646">
    <property type="entry name" value="F-box"/>
    <property type="match status" value="1"/>
</dbReference>
<dbReference type="Proteomes" id="UP000078284">
    <property type="component" value="Chromosome 5"/>
</dbReference>
<dbReference type="EMBL" id="LUHQ01000005">
    <property type="protein sequence ID" value="OAO91143.1"/>
    <property type="molecule type" value="Genomic_DNA"/>
</dbReference>
<dbReference type="InterPro" id="IPR017451">
    <property type="entry name" value="F-box-assoc_interact_dom"/>
</dbReference>
<name>A0A178UBJ2_ARATH</name>
<evidence type="ECO:0000313" key="3">
    <source>
        <dbReference type="Proteomes" id="UP000078284"/>
    </source>
</evidence>
<dbReference type="Gene3D" id="1.20.1280.50">
    <property type="match status" value="1"/>
</dbReference>
<proteinExistence type="predicted"/>
<reference evidence="3" key="1">
    <citation type="journal article" date="2016" name="Proc. Natl. Acad. Sci. U.S.A.">
        <title>Chromosome-level assembly of Arabidopsis thaliana Ler reveals the extent of translocation and inversion polymorphisms.</title>
        <authorList>
            <person name="Zapata L."/>
            <person name="Ding J."/>
            <person name="Willing E.M."/>
            <person name="Hartwig B."/>
            <person name="Bezdan D."/>
            <person name="Jiao W.B."/>
            <person name="Patel V."/>
            <person name="Velikkakam James G."/>
            <person name="Koornneef M."/>
            <person name="Ossowski S."/>
            <person name="Schneeberger K."/>
        </authorList>
    </citation>
    <scope>NUCLEOTIDE SEQUENCE [LARGE SCALE GENOMIC DNA]</scope>
    <source>
        <strain evidence="3">cv. Landsberg erecta</strain>
    </source>
</reference>
<organism evidence="2 3">
    <name type="scientific">Arabidopsis thaliana</name>
    <name type="common">Mouse-ear cress</name>
    <dbReference type="NCBI Taxonomy" id="3702"/>
    <lineage>
        <taxon>Eukaryota</taxon>
        <taxon>Viridiplantae</taxon>
        <taxon>Streptophyta</taxon>
        <taxon>Embryophyta</taxon>
        <taxon>Tracheophyta</taxon>
        <taxon>Spermatophyta</taxon>
        <taxon>Magnoliopsida</taxon>
        <taxon>eudicotyledons</taxon>
        <taxon>Gunneridae</taxon>
        <taxon>Pentapetalae</taxon>
        <taxon>rosids</taxon>
        <taxon>malvids</taxon>
        <taxon>Brassicales</taxon>
        <taxon>Brassicaceae</taxon>
        <taxon>Camelineae</taxon>
        <taxon>Arabidopsis</taxon>
    </lineage>
</organism>
<comment type="caution">
    <text evidence="2">The sequence shown here is derived from an EMBL/GenBank/DDBJ whole genome shotgun (WGS) entry which is preliminary data.</text>
</comment>
<gene>
    <name evidence="2" type="ordered locus">AXX17_At5g40290</name>
</gene>
<feature type="domain" description="F-box" evidence="1">
    <location>
        <begin position="10"/>
        <end position="50"/>
    </location>
</feature>
<evidence type="ECO:0000259" key="1">
    <source>
        <dbReference type="SMART" id="SM00256"/>
    </source>
</evidence>
<dbReference type="InterPro" id="IPR013187">
    <property type="entry name" value="F-box-assoc_dom_typ3"/>
</dbReference>
<dbReference type="NCBIfam" id="TIGR01640">
    <property type="entry name" value="F_box_assoc_1"/>
    <property type="match status" value="1"/>
</dbReference>
<dbReference type="SMART" id="SM00256">
    <property type="entry name" value="FBOX"/>
    <property type="match status" value="1"/>
</dbReference>
<dbReference type="Pfam" id="PF08268">
    <property type="entry name" value="FBA_3"/>
    <property type="match status" value="1"/>
</dbReference>
<dbReference type="CDD" id="cd22157">
    <property type="entry name" value="F-box_AtFBW1-like"/>
    <property type="match status" value="1"/>
</dbReference>
<dbReference type="AlphaFoldDB" id="A0A178UBJ2"/>
<dbReference type="InterPro" id="IPR001810">
    <property type="entry name" value="F-box_dom"/>
</dbReference>
<dbReference type="InterPro" id="IPR036047">
    <property type="entry name" value="F-box-like_dom_sf"/>
</dbReference>
<protein>
    <recommendedName>
        <fullName evidence="1">F-box domain-containing protein</fullName>
    </recommendedName>
</protein>
<dbReference type="SUPFAM" id="SSF81383">
    <property type="entry name" value="F-box domain"/>
    <property type="match status" value="1"/>
</dbReference>
<dbReference type="PANTHER" id="PTHR31111">
    <property type="entry name" value="BNAA05G37150D PROTEIN-RELATED"/>
    <property type="match status" value="1"/>
</dbReference>
<sequence length="395" mass="45819">MNREENSDSIPIDLILEILSRLPAKSITRFHCVSKLWGSMLCRPYFNELFLTISSARPRLLFAFSKPGEWRFFSSPQPQNPYGKSSFVATADFHTKFSQNLNICNYTSGLVYFSAMWITKADVICNPSTGHYAMLPKLLLTYGETRSFFLFDPVGKQFKVLLMNKINNNETKDIHILTLGTRKVRWRKIQQCPLIHIVSHEWICINGALYYIAYNIDDFLGYIVCFDVRSEKFKCLNLNQDCFSERSTKLIYYKGKLGVVNLKYAHGGGFPLKLCMWVLEDVEKQEWTTSVYTLRDEDRVVKVYYDLFIVGMTATGEIVLAKKKVCKPFYVFYFNLERNTLLSVEIQGFGEYQSCCSVHAFVDHVEDLNVYAFVEHMKKTYEYDATSISPPEQKL</sequence>